<keyword evidence="1" id="KW-0472">Membrane</keyword>
<keyword evidence="3" id="KW-1185">Reference proteome</keyword>
<evidence type="ECO:0000313" key="2">
    <source>
        <dbReference type="EMBL" id="MDQ0995994.1"/>
    </source>
</evidence>
<accession>A0ABU0S5I5</accession>
<gene>
    <name evidence="2" type="ORF">QFZ34_001171</name>
</gene>
<keyword evidence="1" id="KW-1133">Transmembrane helix</keyword>
<evidence type="ECO:0000256" key="1">
    <source>
        <dbReference type="SAM" id="Phobius"/>
    </source>
</evidence>
<organism evidence="2 3">
    <name type="scientific">Phyllobacterium ifriqiyense</name>
    <dbReference type="NCBI Taxonomy" id="314238"/>
    <lineage>
        <taxon>Bacteria</taxon>
        <taxon>Pseudomonadati</taxon>
        <taxon>Pseudomonadota</taxon>
        <taxon>Alphaproteobacteria</taxon>
        <taxon>Hyphomicrobiales</taxon>
        <taxon>Phyllobacteriaceae</taxon>
        <taxon>Phyllobacterium</taxon>
    </lineage>
</organism>
<evidence type="ECO:0000313" key="3">
    <source>
        <dbReference type="Proteomes" id="UP001237780"/>
    </source>
</evidence>
<reference evidence="2 3" key="1">
    <citation type="submission" date="2023-07" db="EMBL/GenBank/DDBJ databases">
        <title>Comparative genomics of wheat-associated soil bacteria to identify genetic determinants of phenazine resistance.</title>
        <authorList>
            <person name="Mouncey N."/>
        </authorList>
    </citation>
    <scope>NUCLEOTIDE SEQUENCE [LARGE SCALE GENOMIC DNA]</scope>
    <source>
        <strain evidence="2 3">W4I11</strain>
    </source>
</reference>
<dbReference type="EMBL" id="JAUSZT010000002">
    <property type="protein sequence ID" value="MDQ0995994.1"/>
    <property type="molecule type" value="Genomic_DNA"/>
</dbReference>
<proteinExistence type="predicted"/>
<name>A0ABU0S5I5_9HYPH</name>
<comment type="caution">
    <text evidence="2">The sequence shown here is derived from an EMBL/GenBank/DDBJ whole genome shotgun (WGS) entry which is preliminary data.</text>
</comment>
<sequence length="48" mass="5300">MDPEDKPYLSRTWPYLLAIVIMAAVSIALGRHCSVEHAPGYRVSSGQL</sequence>
<keyword evidence="1" id="KW-0812">Transmembrane</keyword>
<feature type="transmembrane region" description="Helical" evidence="1">
    <location>
        <begin position="12"/>
        <end position="30"/>
    </location>
</feature>
<protein>
    <submittedName>
        <fullName evidence="2">Uncharacterized protein</fullName>
    </submittedName>
</protein>
<dbReference type="Proteomes" id="UP001237780">
    <property type="component" value="Unassembled WGS sequence"/>
</dbReference>